<proteinExistence type="predicted"/>
<evidence type="ECO:0000313" key="1">
    <source>
        <dbReference type="EMBL" id="ANU24819.1"/>
    </source>
</evidence>
<dbReference type="Gene3D" id="3.40.50.150">
    <property type="entry name" value="Vaccinia Virus protein VP39"/>
    <property type="match status" value="1"/>
</dbReference>
<dbReference type="SUPFAM" id="SSF53335">
    <property type="entry name" value="S-adenosyl-L-methionine-dependent methyltransferases"/>
    <property type="match status" value="1"/>
</dbReference>
<dbReference type="EMBL" id="CP016543">
    <property type="protein sequence ID" value="ANU24819.1"/>
    <property type="molecule type" value="Genomic_DNA"/>
</dbReference>
<protein>
    <recommendedName>
        <fullName evidence="3">SAM-dependent methyltransferase</fullName>
    </recommendedName>
</protein>
<evidence type="ECO:0008006" key="3">
    <source>
        <dbReference type="Google" id="ProtNLM"/>
    </source>
</evidence>
<dbReference type="KEGG" id="pdg:BCM40_06560"/>
<dbReference type="Proteomes" id="UP000092495">
    <property type="component" value="Chromosome"/>
</dbReference>
<gene>
    <name evidence="1" type="ORF">BCM40_06560</name>
</gene>
<sequence length="184" mass="20834">MQFIVEFMKQPKEIGAIAPSSIYLARKMTPEKLLCDAKVVVELGAGMGHFTEEIVRKKPHGCKVIVFETNPLFSEGLAEQYRSREDVLVLLETAENLPLILRGLGIEHVDLIVSGLPFSSFEIEKANTILNGVHEVLNANGTFLAFQYSKYRKKIFERVFGSVTHERELRNLPPAYVLECRKEL</sequence>
<dbReference type="STRING" id="414778.BCM40_06560"/>
<accession>A0A1C7ELY3</accession>
<organism evidence="1 2">
    <name type="scientific">Planococcus donghaensis</name>
    <dbReference type="NCBI Taxonomy" id="414778"/>
    <lineage>
        <taxon>Bacteria</taxon>
        <taxon>Bacillati</taxon>
        <taxon>Bacillota</taxon>
        <taxon>Bacilli</taxon>
        <taxon>Bacillales</taxon>
        <taxon>Caryophanaceae</taxon>
        <taxon>Planococcus</taxon>
    </lineage>
</organism>
<dbReference type="InterPro" id="IPR029063">
    <property type="entry name" value="SAM-dependent_MTases_sf"/>
</dbReference>
<keyword evidence="2" id="KW-1185">Reference proteome</keyword>
<name>A0A1C7ELY3_9BACL</name>
<reference evidence="1" key="1">
    <citation type="submission" date="2016-10" db="EMBL/GenBank/DDBJ databases">
        <authorList>
            <person name="See-Too W.S."/>
        </authorList>
    </citation>
    <scope>NUCLEOTIDE SEQUENCE</scope>
    <source>
        <strain evidence="1">DSM 22276</strain>
    </source>
</reference>
<dbReference type="AlphaFoldDB" id="A0A1C7ELY3"/>
<dbReference type="CDD" id="cd02440">
    <property type="entry name" value="AdoMet_MTases"/>
    <property type="match status" value="1"/>
</dbReference>
<evidence type="ECO:0000313" key="2">
    <source>
        <dbReference type="Proteomes" id="UP000092495"/>
    </source>
</evidence>